<name>A0ABQ7MSB4_BRACM</name>
<dbReference type="Proteomes" id="UP000823674">
    <property type="component" value="Chromosome A04"/>
</dbReference>
<keyword evidence="2" id="KW-1185">Reference proteome</keyword>
<evidence type="ECO:0000313" key="1">
    <source>
        <dbReference type="EMBL" id="KAG5400750.1"/>
    </source>
</evidence>
<evidence type="ECO:0000313" key="2">
    <source>
        <dbReference type="Proteomes" id="UP000823674"/>
    </source>
</evidence>
<dbReference type="EMBL" id="JADBGQ010000004">
    <property type="protein sequence ID" value="KAG5400750.1"/>
    <property type="molecule type" value="Genomic_DNA"/>
</dbReference>
<protein>
    <submittedName>
        <fullName evidence="1">Uncharacterized protein</fullName>
    </submittedName>
</protein>
<sequence>MSTKSLGCQVLINSCCRHPFRPRNPELCSVQKTWLEAKENHENLPENNFNHFYEVCKKSDSNLKYFFYIKNTPGTQPMSTGVGTPLSLPSVPKGVCSVGLLCPTLSMAGLRSMAGLSPVNFLVTFPANFPADCFAPNFKFSRLCGLCLVSSVFQLLF</sequence>
<reference evidence="1 2" key="1">
    <citation type="submission" date="2021-03" db="EMBL/GenBank/DDBJ databases">
        <authorList>
            <person name="King G.J."/>
            <person name="Bancroft I."/>
            <person name="Baten A."/>
            <person name="Bloomfield J."/>
            <person name="Borpatragohain P."/>
            <person name="He Z."/>
            <person name="Irish N."/>
            <person name="Irwin J."/>
            <person name="Liu K."/>
            <person name="Mauleon R.P."/>
            <person name="Moore J."/>
            <person name="Morris R."/>
            <person name="Ostergaard L."/>
            <person name="Wang B."/>
            <person name="Wells R."/>
        </authorList>
    </citation>
    <scope>NUCLEOTIDE SEQUENCE [LARGE SCALE GENOMIC DNA]</scope>
    <source>
        <strain evidence="1">R-o-18</strain>
        <tissue evidence="1">Leaf</tissue>
    </source>
</reference>
<comment type="caution">
    <text evidence="1">The sequence shown here is derived from an EMBL/GenBank/DDBJ whole genome shotgun (WGS) entry which is preliminary data.</text>
</comment>
<gene>
    <name evidence="1" type="primary">A04g504500.1_BraROA</name>
    <name evidence="1" type="ORF">IGI04_015357</name>
</gene>
<proteinExistence type="predicted"/>
<accession>A0ABQ7MSB4</accession>
<organism evidence="1 2">
    <name type="scientific">Brassica rapa subsp. trilocularis</name>
    <dbReference type="NCBI Taxonomy" id="1813537"/>
    <lineage>
        <taxon>Eukaryota</taxon>
        <taxon>Viridiplantae</taxon>
        <taxon>Streptophyta</taxon>
        <taxon>Embryophyta</taxon>
        <taxon>Tracheophyta</taxon>
        <taxon>Spermatophyta</taxon>
        <taxon>Magnoliopsida</taxon>
        <taxon>eudicotyledons</taxon>
        <taxon>Gunneridae</taxon>
        <taxon>Pentapetalae</taxon>
        <taxon>rosids</taxon>
        <taxon>malvids</taxon>
        <taxon>Brassicales</taxon>
        <taxon>Brassicaceae</taxon>
        <taxon>Brassiceae</taxon>
        <taxon>Brassica</taxon>
    </lineage>
</organism>